<evidence type="ECO:0000313" key="3">
    <source>
        <dbReference type="Proteomes" id="UP000325211"/>
    </source>
</evidence>
<gene>
    <name evidence="2" type="ORF">DEJ50_01555</name>
</gene>
<name>A0A5P2CV58_STRVZ</name>
<proteinExistence type="predicted"/>
<dbReference type="OrthoDB" id="4554725at2"/>
<evidence type="ECO:0000259" key="1">
    <source>
        <dbReference type="Pfam" id="PF13569"/>
    </source>
</evidence>
<feature type="domain" description="DUF4132" evidence="1">
    <location>
        <begin position="861"/>
        <end position="1044"/>
    </location>
</feature>
<sequence>MRGSGGAVQHLENVGETSTGRDEDVLVLPAAWKRNLLPRRGGTPRAVTVDSQAVGRTQEWLAADAEYVERTLAEPSSDRELVEAARAHQDGTAPGPLGAAVLAAVARPRDDRGGRGSYADAWTRQFGAAFAARATVELGELSAEYTDQGGGAVSRIVRRAENHSAWQTVGNPAAARMRVLLAAADEDAYREAVAGLADHRHSPRRRVTVSFLVPTEQHWVDECCADPATRNHPVHEVRAMLVSSLGTAGQADLLNSGGRGYSLGWRGWSAAVVATAAEGLGSALAPLLESTMTDYSHDADTIRALCEALAELPGDEALGFLLTRIDHRSARGALMNALRNFPVRGLRMLAQLSQDAGPAGHSARRLLETHVAAHRELALAVLPDLPAEAAEVVGPLAHRDARLPEAPMESLPPLLVSPPWTGKRKTVKPKVVSGVTAPAGVRVSWQPGEREEWAGAESAVTGWALDGDLEKQLEEQRNGTLNAWQALTLFTKGPAELVRPLLTEWDGPSWSYDGPDTFRPVIAAHEEAAFRLARSMASTHPATMGGLLMPFLEQGVVRRLADWLVRLKAAGRTAHAYFVRHGADAARLLVPDAVGRTGPMRTAAETALTVIASAHGPEPVLAAAREYGPEAASVIETLLSADPLEAALPNRLPVVGAWVEPHALPQIKLVTGEALPAEATRHLLMMLALSKPDAAYPGIAEVRPLFDAASLTEFAWALFEEWRLAGMPAKEAWTLHALGYLGDDETVHRLTPLIRRWPGAGAHQRAVDGLDVLAAIGSDTALLSLHGIAQRVKFKALKARAAQKIDEVAGVLGLSGEQLSDRLVPDFGLDAQGSTVVDYGPRRFTVGFDEQLKPYVLDEAGKRLKDLPKPGVKDDAEQAPAERKRFAALKKDVRTVAADQVRRLEDAMTTQRTWTGAEFRQLFVEHPLVWHLARRLVWLAGDDATAPATAFRVAEDRTYADVTDETVTVAADAVVRLAHPLHLGDTLPAWSELFADYEILQPFRQLGRPVAVPTEEEAAGYRLTRFEGITVPVGRLLGLTKRGWERGVPQDAGVERWISRRLGPKVYLVIALDMGIAVGMVNEFPDQKLDTVWLDTHPGDHWSRGEYRLKFGDLDPVTASEVLTDLAELTA</sequence>
<dbReference type="EMBL" id="CP029190">
    <property type="protein sequence ID" value="QES46735.1"/>
    <property type="molecule type" value="Genomic_DNA"/>
</dbReference>
<reference evidence="2 3" key="1">
    <citation type="submission" date="2018-05" db="EMBL/GenBank/DDBJ databases">
        <title>Streptomyces venezuelae.</title>
        <authorList>
            <person name="Kim W."/>
            <person name="Lee N."/>
            <person name="Cho B.-K."/>
        </authorList>
    </citation>
    <scope>NUCLEOTIDE SEQUENCE [LARGE SCALE GENOMIC DNA]</scope>
    <source>
        <strain evidence="2 3">ATCC 21782</strain>
    </source>
</reference>
<dbReference type="InterPro" id="IPR025406">
    <property type="entry name" value="DUF4132"/>
</dbReference>
<accession>A0A5P2CV58</accession>
<dbReference type="Proteomes" id="UP000325211">
    <property type="component" value="Chromosome"/>
</dbReference>
<dbReference type="Pfam" id="PF13569">
    <property type="entry name" value="DUF4132"/>
    <property type="match status" value="1"/>
</dbReference>
<dbReference type="AlphaFoldDB" id="A0A5P2CV58"/>
<evidence type="ECO:0000313" key="2">
    <source>
        <dbReference type="EMBL" id="QES46735.1"/>
    </source>
</evidence>
<protein>
    <submittedName>
        <fullName evidence="2">DUF4132 domain-containing protein</fullName>
    </submittedName>
</protein>
<organism evidence="2 3">
    <name type="scientific">Streptomyces venezuelae</name>
    <dbReference type="NCBI Taxonomy" id="54571"/>
    <lineage>
        <taxon>Bacteria</taxon>
        <taxon>Bacillati</taxon>
        <taxon>Actinomycetota</taxon>
        <taxon>Actinomycetes</taxon>
        <taxon>Kitasatosporales</taxon>
        <taxon>Streptomycetaceae</taxon>
        <taxon>Streptomyces</taxon>
    </lineage>
</organism>